<feature type="domain" description="CCHC-type" evidence="10">
    <location>
        <begin position="375"/>
        <end position="390"/>
    </location>
</feature>
<dbReference type="GO" id="GO:0003964">
    <property type="term" value="F:RNA-directed DNA polymerase activity"/>
    <property type="evidence" value="ECO:0007669"/>
    <property type="project" value="UniProtKB-EC"/>
</dbReference>
<dbReference type="InterPro" id="IPR001584">
    <property type="entry name" value="Integrase_cat-core"/>
</dbReference>
<feature type="region of interest" description="Disordered" evidence="9">
    <location>
        <begin position="1"/>
        <end position="41"/>
    </location>
</feature>
<dbReference type="GO" id="GO:0005737">
    <property type="term" value="C:cytoplasm"/>
    <property type="evidence" value="ECO:0007669"/>
    <property type="project" value="UniProtKB-ARBA"/>
</dbReference>
<dbReference type="GO" id="GO:0015074">
    <property type="term" value="P:DNA integration"/>
    <property type="evidence" value="ECO:0007669"/>
    <property type="project" value="InterPro"/>
</dbReference>
<dbReference type="Gene3D" id="3.30.420.10">
    <property type="entry name" value="Ribonuclease H-like superfamily/Ribonuclease H"/>
    <property type="match status" value="1"/>
</dbReference>
<dbReference type="Pfam" id="PF00098">
    <property type="entry name" value="zf-CCHC"/>
    <property type="match status" value="1"/>
</dbReference>
<dbReference type="WBParaSite" id="NBR_0001934101-mRNA-1">
    <property type="protein sequence ID" value="NBR_0001934101-mRNA-1"/>
    <property type="gene ID" value="NBR_0001934101"/>
</dbReference>
<name>A0A0N4YQ19_NIPBR</name>
<sequence>MSSSTLHSSGADVPLSEPDGSSSDPGLIIPLSEPVHGETLGGQVSAPLVEPLSALEDPASPKAKDFKALREATSLAITQVWSDSVSRTSALEEKIKEGNMSFAHKLDESVSAVDARIQQLPIVAMLGQDSSSGPRVAPSSGSSDEGMQFSVWLRRLEDIIRMRPGVISSEQKANFLIGHLDGVARDKVEELSEEDRKDFALVAGHLKSFFESPQQRYVARQKLAVCRQEPGESSSAFANKVLNLVRAATAGQDPQIQKDRTLEEFVARLRNDVRYFVKLDNPASFEQAVSKAQMVEQLLTEAAADRLMHPGSVGEAQARALERAPVERAARGSGGRNETLFRGTTRVPNNNQRRSIEVPRQRQQNRGEQLRGIHCFNCGGLGHLASHCPSPSSNNRRMSREVGQSFPSRANNRRSFNPSRGGAKLMSCDPSLRSASDTEDLLRSAHQRIPELSIEVGRTKVELDNSQARLAAISQRNDELAQVGTALDPVFSPKALDRDTNSPLTAALGMAGIPVAFVGTAMVDLVIGGEGLRHQVHFTATQCVPTSPSSYNIILGNDLLARLPRWSIDYKRCIFHVGRESVPIRTSVACDSRPDLLFEYTPTMGLVVRAASTTVVPAGTEVLVRCYVARDAPELGRSPALCSRAQVWGDGSVFVAPVVFHDRSAWLSVANSSSAPFVIRKDERLTDADPLLEQDNGNLIDSDKIFSDTCSPFFVDLSQADVTEDEKRQLEDLFREFQDRISQSTYDLGSYEVSPISIKTTTEVPPIRYRPVRIPTRFQKELDEHIQKLLKTGRIVESDTPWVHNTVLVKKRDGSLRVCLDFRPLNEVTIPDHFPLPRIEDLLEKVSGNRYYTTLDLASGYMQLLLDKESQAKCGWATHKGIYQFVYLPFGLRNAGAYFSRAMARILAGLEDNCLAYLDDIIIFDKDFPSHLQSLRRVFERFRIFNIKASGKKLTSIAQSKITFLGHEISFDAYRPAERNTKAIKELPRPTTVKDVKTFIGMANFFRKFIRNFASIAAPLYDLCKDKSSFEWTPEREEAFLAIKEALVSRPCLAFPRNCEFILHTDGSKTAVGAALLQEQADSKKLAAVGYFSKTLSESQKKWAPVQIELFAMIAALRFFRTTIYGQLTRVLSDHKPITFLLKHHKTHDNLARWVIELQSYNIKIEYLRGSSNVLADCLSRLTNTEDRFVDDTPETDDIVEFPVCLVGHPTQIRPYDILLEQKQDPFCSALMHFLETGSFPAQTSEEIKAKALDLADSSILRKNGCLYKISQQGSQPNSRNQALFLPEKLREPVCIAFHASPSAGGHFGWKKTLAKVARKYFWPTMREDIYNFARSCEVCQRKRGHQPNREFLLPISANAIFHKVYLDLSGPYHSTASSNKYVLCMIDHFSKYVIAAALPDCTAVTVARSIMSECILKYGAMSALISDNASYLKGELLTELGRLLRVHRYFCTPYHHEGNGLCERVFATFQSMLRTYIGDNHLDWDQFLPACHIPSDDDASIYKASLLSALHSAWTAAAEFNAKRRKAYKRQYDKSGFSPISISVGDRVFLRNFVPPAGPVFSSPWEPIEESSALSDNGASSIEITGYDHDVPPEEDNVNLIASCEFPL</sequence>
<dbReference type="GO" id="GO:0003677">
    <property type="term" value="F:DNA binding"/>
    <property type="evidence" value="ECO:0007669"/>
    <property type="project" value="UniProtKB-KW"/>
</dbReference>
<dbReference type="Gene3D" id="3.10.20.370">
    <property type="match status" value="1"/>
</dbReference>
<dbReference type="InterPro" id="IPR043502">
    <property type="entry name" value="DNA/RNA_pol_sf"/>
</dbReference>
<dbReference type="CDD" id="cd09274">
    <property type="entry name" value="RNase_HI_RT_Ty3"/>
    <property type="match status" value="1"/>
</dbReference>
<keyword evidence="3" id="KW-0548">Nucleotidyltransferase</keyword>
<evidence type="ECO:0000256" key="9">
    <source>
        <dbReference type="SAM" id="MobiDB-lite"/>
    </source>
</evidence>
<evidence type="ECO:0000259" key="11">
    <source>
        <dbReference type="PROSITE" id="PS50878"/>
    </source>
</evidence>
<keyword evidence="5" id="KW-0255">Endonuclease</keyword>
<evidence type="ECO:0000259" key="12">
    <source>
        <dbReference type="PROSITE" id="PS50994"/>
    </source>
</evidence>
<evidence type="ECO:0000256" key="1">
    <source>
        <dbReference type="ARBA" id="ARBA00012493"/>
    </source>
</evidence>
<dbReference type="Pfam" id="PF17917">
    <property type="entry name" value="RT_RNaseH"/>
    <property type="match status" value="1"/>
</dbReference>
<dbReference type="Pfam" id="PF00078">
    <property type="entry name" value="RVT_1"/>
    <property type="match status" value="1"/>
</dbReference>
<evidence type="ECO:0000256" key="8">
    <source>
        <dbReference type="PROSITE-ProRule" id="PRU00047"/>
    </source>
</evidence>
<evidence type="ECO:0000256" key="3">
    <source>
        <dbReference type="ARBA" id="ARBA00022695"/>
    </source>
</evidence>
<dbReference type="InterPro" id="IPR012337">
    <property type="entry name" value="RNaseH-like_sf"/>
</dbReference>
<dbReference type="STRING" id="27835.A0A0N4YQ19"/>
<keyword evidence="4" id="KW-0540">Nuclease</keyword>
<dbReference type="PROSITE" id="PS50994">
    <property type="entry name" value="INTEGRASE"/>
    <property type="match status" value="1"/>
</dbReference>
<accession>A0A0N4YQ19</accession>
<dbReference type="Pfam" id="PF17921">
    <property type="entry name" value="Integrase_H2C2"/>
    <property type="match status" value="1"/>
</dbReference>
<dbReference type="FunFam" id="3.30.70.270:FF:000020">
    <property type="entry name" value="Transposon Tf2-6 polyprotein-like Protein"/>
    <property type="match status" value="1"/>
</dbReference>
<dbReference type="PROSITE" id="PS50158">
    <property type="entry name" value="ZF_CCHC"/>
    <property type="match status" value="1"/>
</dbReference>
<evidence type="ECO:0000256" key="5">
    <source>
        <dbReference type="ARBA" id="ARBA00022759"/>
    </source>
</evidence>
<feature type="compositionally biased region" description="Polar residues" evidence="9">
    <location>
        <begin position="405"/>
        <end position="418"/>
    </location>
</feature>
<feature type="region of interest" description="Disordered" evidence="9">
    <location>
        <begin position="325"/>
        <end position="366"/>
    </location>
</feature>
<dbReference type="Gene3D" id="4.10.60.10">
    <property type="entry name" value="Zinc finger, CCHC-type"/>
    <property type="match status" value="1"/>
</dbReference>
<evidence type="ECO:0000256" key="6">
    <source>
        <dbReference type="ARBA" id="ARBA00022801"/>
    </source>
</evidence>
<dbReference type="InterPro" id="IPR000477">
    <property type="entry name" value="RT_dom"/>
</dbReference>
<dbReference type="InterPro" id="IPR043128">
    <property type="entry name" value="Rev_trsase/Diguanyl_cyclase"/>
</dbReference>
<dbReference type="Proteomes" id="UP000271162">
    <property type="component" value="Unassembled WGS sequence"/>
</dbReference>
<dbReference type="Gene3D" id="3.10.10.10">
    <property type="entry name" value="HIV Type 1 Reverse Transcriptase, subunit A, domain 1"/>
    <property type="match status" value="1"/>
</dbReference>
<dbReference type="CDD" id="cd01647">
    <property type="entry name" value="RT_LTR"/>
    <property type="match status" value="1"/>
</dbReference>
<dbReference type="GO" id="GO:0006508">
    <property type="term" value="P:proteolysis"/>
    <property type="evidence" value="ECO:0007669"/>
    <property type="project" value="UniProtKB-KW"/>
</dbReference>
<evidence type="ECO:0000313" key="14">
    <source>
        <dbReference type="Proteomes" id="UP000271162"/>
    </source>
</evidence>
<evidence type="ECO:0000259" key="10">
    <source>
        <dbReference type="PROSITE" id="PS50158"/>
    </source>
</evidence>
<keyword evidence="2" id="KW-0808">Transferase</keyword>
<keyword evidence="14" id="KW-1185">Reference proteome</keyword>
<dbReference type="EC" id="2.7.7.49" evidence="1"/>
<dbReference type="FunFam" id="1.10.340.70:FF:000001">
    <property type="entry name" value="Retrovirus-related Pol polyprotein from transposon gypsy-like Protein"/>
    <property type="match status" value="1"/>
</dbReference>
<dbReference type="GO" id="GO:0008270">
    <property type="term" value="F:zinc ion binding"/>
    <property type="evidence" value="ECO:0007669"/>
    <property type="project" value="UniProtKB-KW"/>
</dbReference>
<keyword evidence="6" id="KW-0378">Hydrolase</keyword>
<proteinExistence type="predicted"/>
<dbReference type="PROSITE" id="PS50878">
    <property type="entry name" value="RT_POL"/>
    <property type="match status" value="1"/>
</dbReference>
<dbReference type="SUPFAM" id="SSF53098">
    <property type="entry name" value="Ribonuclease H-like"/>
    <property type="match status" value="1"/>
</dbReference>
<feature type="domain" description="Integrase catalytic" evidence="12">
    <location>
        <begin position="1344"/>
        <end position="1548"/>
    </location>
</feature>
<keyword evidence="7" id="KW-0695">RNA-directed DNA polymerase</keyword>
<dbReference type="SUPFAM" id="SSF57756">
    <property type="entry name" value="Retrovirus zinc finger-like domains"/>
    <property type="match status" value="1"/>
</dbReference>
<evidence type="ECO:0000256" key="4">
    <source>
        <dbReference type="ARBA" id="ARBA00022722"/>
    </source>
</evidence>
<keyword evidence="8" id="KW-0479">Metal-binding</keyword>
<dbReference type="SMART" id="SM00343">
    <property type="entry name" value="ZnF_C2HC"/>
    <property type="match status" value="1"/>
</dbReference>
<evidence type="ECO:0000313" key="15">
    <source>
        <dbReference type="WBParaSite" id="NBR_0001934101-mRNA-1"/>
    </source>
</evidence>
<organism evidence="15">
    <name type="scientific">Nippostrongylus brasiliensis</name>
    <name type="common">Rat hookworm</name>
    <dbReference type="NCBI Taxonomy" id="27835"/>
    <lineage>
        <taxon>Eukaryota</taxon>
        <taxon>Metazoa</taxon>
        <taxon>Ecdysozoa</taxon>
        <taxon>Nematoda</taxon>
        <taxon>Chromadorea</taxon>
        <taxon>Rhabditida</taxon>
        <taxon>Rhabditina</taxon>
        <taxon>Rhabditomorpha</taxon>
        <taxon>Strongyloidea</taxon>
        <taxon>Heligmosomidae</taxon>
        <taxon>Nippostrongylus</taxon>
    </lineage>
</organism>
<dbReference type="InterPro" id="IPR001878">
    <property type="entry name" value="Znf_CCHC"/>
</dbReference>
<dbReference type="InterPro" id="IPR036397">
    <property type="entry name" value="RNaseH_sf"/>
</dbReference>
<dbReference type="GO" id="GO:0019899">
    <property type="term" value="F:enzyme binding"/>
    <property type="evidence" value="ECO:0007669"/>
    <property type="project" value="UniProtKB-ARBA"/>
</dbReference>
<gene>
    <name evidence="13" type="ORF">NBR_LOCUS19342</name>
</gene>
<dbReference type="PANTHER" id="PTHR37984:SF5">
    <property type="entry name" value="PROTEIN NYNRIN-LIKE"/>
    <property type="match status" value="1"/>
</dbReference>
<feature type="region of interest" description="Disordered" evidence="9">
    <location>
        <begin position="389"/>
        <end position="432"/>
    </location>
</feature>
<evidence type="ECO:0000256" key="7">
    <source>
        <dbReference type="ARBA" id="ARBA00022918"/>
    </source>
</evidence>
<dbReference type="Gene3D" id="3.30.70.270">
    <property type="match status" value="2"/>
</dbReference>
<reference evidence="13 14" key="2">
    <citation type="submission" date="2018-11" db="EMBL/GenBank/DDBJ databases">
        <authorList>
            <consortium name="Pathogen Informatics"/>
        </authorList>
    </citation>
    <scope>NUCLEOTIDE SEQUENCE [LARGE SCALE GENOMIC DNA]</scope>
</reference>
<evidence type="ECO:0000256" key="2">
    <source>
        <dbReference type="ARBA" id="ARBA00022679"/>
    </source>
</evidence>
<dbReference type="EMBL" id="UYSL01024102">
    <property type="protein sequence ID" value="VDL83076.1"/>
    <property type="molecule type" value="Genomic_DNA"/>
</dbReference>
<dbReference type="GO" id="GO:0042575">
    <property type="term" value="C:DNA polymerase complex"/>
    <property type="evidence" value="ECO:0007669"/>
    <property type="project" value="UniProtKB-ARBA"/>
</dbReference>
<reference evidence="15" key="1">
    <citation type="submission" date="2017-02" db="UniProtKB">
        <authorList>
            <consortium name="WormBaseParasite"/>
        </authorList>
    </citation>
    <scope>IDENTIFICATION</scope>
</reference>
<dbReference type="InterPro" id="IPR041373">
    <property type="entry name" value="RT_RNaseH"/>
</dbReference>
<keyword evidence="8" id="KW-0862">Zinc</keyword>
<dbReference type="PANTHER" id="PTHR37984">
    <property type="entry name" value="PROTEIN CBG26694"/>
    <property type="match status" value="1"/>
</dbReference>
<dbReference type="SUPFAM" id="SSF56672">
    <property type="entry name" value="DNA/RNA polymerases"/>
    <property type="match status" value="1"/>
</dbReference>
<dbReference type="GO" id="GO:0004190">
    <property type="term" value="F:aspartic-type endopeptidase activity"/>
    <property type="evidence" value="ECO:0007669"/>
    <property type="project" value="UniProtKB-KW"/>
</dbReference>
<feature type="domain" description="Reverse transcriptase" evidence="11">
    <location>
        <begin position="737"/>
        <end position="969"/>
    </location>
</feature>
<dbReference type="Gene3D" id="1.10.340.70">
    <property type="match status" value="1"/>
</dbReference>
<dbReference type="InterPro" id="IPR036875">
    <property type="entry name" value="Znf_CCHC_sf"/>
</dbReference>
<dbReference type="InterPro" id="IPR050951">
    <property type="entry name" value="Retrovirus_Pol_polyprotein"/>
</dbReference>
<keyword evidence="8" id="KW-0863">Zinc-finger</keyword>
<dbReference type="OMA" id="VANENPM"/>
<protein>
    <recommendedName>
        <fullName evidence="1">RNA-directed DNA polymerase</fullName>
        <ecNumber evidence="1">2.7.7.49</ecNumber>
    </recommendedName>
</protein>
<dbReference type="InterPro" id="IPR041588">
    <property type="entry name" value="Integrase_H2C2"/>
</dbReference>
<evidence type="ECO:0000313" key="13">
    <source>
        <dbReference type="EMBL" id="VDL83076.1"/>
    </source>
</evidence>